<dbReference type="STRING" id="1294263.JCM21531_537"/>
<evidence type="ECO:0000313" key="3">
    <source>
        <dbReference type="Proteomes" id="UP000019109"/>
    </source>
</evidence>
<keyword evidence="2" id="KW-0547">Nucleotide-binding</keyword>
<dbReference type="InterPro" id="IPR027417">
    <property type="entry name" value="P-loop_NTPase"/>
</dbReference>
<gene>
    <name evidence="2" type="ORF">JCM21531_537</name>
</gene>
<dbReference type="EMBL" id="BAVR01000004">
    <property type="protein sequence ID" value="GAE87186.1"/>
    <property type="molecule type" value="Genomic_DNA"/>
</dbReference>
<protein>
    <submittedName>
        <fullName evidence="2">ABC transporter ATP-binding protein</fullName>
    </submittedName>
</protein>
<dbReference type="Proteomes" id="UP000019109">
    <property type="component" value="Unassembled WGS sequence"/>
</dbReference>
<reference evidence="2" key="1">
    <citation type="journal article" date="2014" name="Genome Announc.">
        <title>Draft Genome Sequence of Clostridium straminisolvens Strain JCM 21531T, Isolated from a Cellulose-Degrading Bacterial Community.</title>
        <authorList>
            <person name="Yuki M."/>
            <person name="Oshima K."/>
            <person name="Suda W."/>
            <person name="Sakamoto M."/>
            <person name="Kitamura K."/>
            <person name="Iida T."/>
            <person name="Hattori M."/>
            <person name="Ohkuma M."/>
        </authorList>
    </citation>
    <scope>NUCLEOTIDE SEQUENCE [LARGE SCALE GENOMIC DNA]</scope>
    <source>
        <strain evidence="2">JCM 21531</strain>
    </source>
</reference>
<name>W4V1T5_9FIRM</name>
<dbReference type="InterPro" id="IPR041685">
    <property type="entry name" value="AAA_GajA/Old/RecF-like"/>
</dbReference>
<dbReference type="InterPro" id="IPR051396">
    <property type="entry name" value="Bact_Antivir_Def_Nuclease"/>
</dbReference>
<dbReference type="AlphaFoldDB" id="W4V1T5"/>
<accession>W4V1T5</accession>
<dbReference type="Gene3D" id="3.40.50.300">
    <property type="entry name" value="P-loop containing nucleotide triphosphate hydrolases"/>
    <property type="match status" value="2"/>
</dbReference>
<sequence>MRLTLKNICKIKEATVDLNGITVIAGENNTGKSTVGKILYSVFNSFYKIDDQIYKEREESIKHILSPVSFNAYIKTEHGSFIEAFISSIINDEEKYKSNPELLKQELRDFVVQLDKHNMQSLAQFPQEEMVNRILEVISIPRDVILKTILTKKINTEFNGQVNNIYANSKGGIELIINNETILIEVQTHKVQSISNVLNLNTEVIYIDDPFVLDEGMYRGFPLGRYIDHRHHLKLKLFDNSKDNVINEMLTANKLENIYSKINNICSGELVKNKYSNYGYKKTGEDEVLELRNISTGLKTFVILKTLLLNRSLEENGTIILDEPEIHLHPEWQLIFAELIVLLQKEFGVRILLNTHSPYFLNAIEVYAAKHKIADRCKYYIADLDEDAAIISDVTENIEEIYRKLAGPLQDLENVRYNND</sequence>
<feature type="domain" description="Endonuclease GajA/Old nuclease/RecF-like AAA" evidence="1">
    <location>
        <begin position="2"/>
        <end position="360"/>
    </location>
</feature>
<dbReference type="PANTHER" id="PTHR43581">
    <property type="entry name" value="ATP/GTP PHOSPHATASE"/>
    <property type="match status" value="1"/>
</dbReference>
<evidence type="ECO:0000313" key="2">
    <source>
        <dbReference type="EMBL" id="GAE87186.1"/>
    </source>
</evidence>
<organism evidence="2 3">
    <name type="scientific">Acetivibrio straminisolvens JCM 21531</name>
    <dbReference type="NCBI Taxonomy" id="1294263"/>
    <lineage>
        <taxon>Bacteria</taxon>
        <taxon>Bacillati</taxon>
        <taxon>Bacillota</taxon>
        <taxon>Clostridia</taxon>
        <taxon>Eubacteriales</taxon>
        <taxon>Oscillospiraceae</taxon>
        <taxon>Acetivibrio</taxon>
    </lineage>
</organism>
<dbReference type="SUPFAM" id="SSF52540">
    <property type="entry name" value="P-loop containing nucleoside triphosphate hydrolases"/>
    <property type="match status" value="1"/>
</dbReference>
<keyword evidence="2" id="KW-0067">ATP-binding</keyword>
<dbReference type="RefSeq" id="WP_038286971.1">
    <property type="nucleotide sequence ID" value="NZ_BAVR01000004.1"/>
</dbReference>
<dbReference type="PANTHER" id="PTHR43581:SF2">
    <property type="entry name" value="EXCINUCLEASE ATPASE SUBUNIT"/>
    <property type="match status" value="1"/>
</dbReference>
<dbReference type="GO" id="GO:0005524">
    <property type="term" value="F:ATP binding"/>
    <property type="evidence" value="ECO:0007669"/>
    <property type="project" value="UniProtKB-KW"/>
</dbReference>
<keyword evidence="3" id="KW-1185">Reference proteome</keyword>
<dbReference type="OrthoDB" id="9801813at2"/>
<comment type="caution">
    <text evidence="2">The sequence shown here is derived from an EMBL/GenBank/DDBJ whole genome shotgun (WGS) entry which is preliminary data.</text>
</comment>
<dbReference type="Pfam" id="PF13175">
    <property type="entry name" value="AAA_15"/>
    <property type="match status" value="1"/>
</dbReference>
<proteinExistence type="predicted"/>
<evidence type="ECO:0000259" key="1">
    <source>
        <dbReference type="Pfam" id="PF13175"/>
    </source>
</evidence>